<gene>
    <name evidence="1" type="ORF">FRW55_00975</name>
</gene>
<organism evidence="1 2">
    <name type="scientific">Mycoplasma anserisalpingitidis</name>
    <dbReference type="NCBI Taxonomy" id="519450"/>
    <lineage>
        <taxon>Bacteria</taxon>
        <taxon>Bacillati</taxon>
        <taxon>Mycoplasmatota</taxon>
        <taxon>Mollicutes</taxon>
        <taxon>Mycoplasmataceae</taxon>
        <taxon>Mycoplasma</taxon>
    </lineage>
</organism>
<keyword evidence="2" id="KW-1185">Reference proteome</keyword>
<evidence type="ECO:0000313" key="2">
    <source>
        <dbReference type="Proteomes" id="UP000318927"/>
    </source>
</evidence>
<dbReference type="OrthoDB" id="401207at2"/>
<reference evidence="1 2" key="1">
    <citation type="journal article" date="2019" name="Microbiol. Resour. Announc.">
        <title>Complete Genome Sequences of Three Mycoplasma anserisalpingitis (Mycoplasma sp. 1220) Strains.</title>
        <authorList>
            <person name="Grozner D."/>
            <person name="Forro B."/>
            <person name="Kovacs A.B."/>
            <person name="Marton S."/>
            <person name="Banyai K."/>
            <person name="Kreizinger Z."/>
            <person name="Sulyok K.M."/>
            <person name="Gyuranecz M."/>
        </authorList>
    </citation>
    <scope>NUCLEOTIDE SEQUENCE [LARGE SCALE GENOMIC DNA]</scope>
    <source>
        <strain evidence="1 2">ATCC:BAA-2147</strain>
    </source>
</reference>
<sequence length="92" mass="10774">MNHWIYLFSLVICVILGIICLLIYPICMKKMRNYKQAQMKEYKKNHPKSNITDYKSTGMYVPSSLRALYNAPLILSIVFFIIAFGFLFKLIS</sequence>
<protein>
    <submittedName>
        <fullName evidence="1">Uncharacterized protein</fullName>
    </submittedName>
</protein>
<dbReference type="Proteomes" id="UP000318927">
    <property type="component" value="Chromosome"/>
</dbReference>
<proteinExistence type="predicted"/>
<dbReference type="KEGG" id="mans:FRW55_00975"/>
<dbReference type="EMBL" id="CP042295">
    <property type="protein sequence ID" value="QDY86739.1"/>
    <property type="molecule type" value="Genomic_DNA"/>
</dbReference>
<dbReference type="AlphaFoldDB" id="A0A5B8JX06"/>
<accession>A0A5B8JX06</accession>
<evidence type="ECO:0000313" key="1">
    <source>
        <dbReference type="EMBL" id="QDY86739.1"/>
    </source>
</evidence>
<name>A0A5B8JX06_9MOLU</name>